<evidence type="ECO:0000256" key="11">
    <source>
        <dbReference type="PIRSR" id="PIRSR621190-2"/>
    </source>
</evidence>
<evidence type="ECO:0000256" key="10">
    <source>
        <dbReference type="PIRSR" id="PIRSR621190-1"/>
    </source>
</evidence>
<comment type="similarity">
    <text evidence="1">Belongs to the peptidase M10A family. Matrix metalloproteinases (MMPs) subfamily.</text>
</comment>
<dbReference type="GO" id="GO:0008270">
    <property type="term" value="F:zinc ion binding"/>
    <property type="evidence" value="ECO:0007669"/>
    <property type="project" value="InterPro"/>
</dbReference>
<dbReference type="PRINTS" id="PR00138">
    <property type="entry name" value="MATRIXIN"/>
</dbReference>
<dbReference type="GO" id="GO:0030198">
    <property type="term" value="P:extracellular matrix organization"/>
    <property type="evidence" value="ECO:0007669"/>
    <property type="project" value="TreeGrafter"/>
</dbReference>
<evidence type="ECO:0000256" key="13">
    <source>
        <dbReference type="SAM" id="SignalP"/>
    </source>
</evidence>
<dbReference type="Gene3D" id="3.40.390.10">
    <property type="entry name" value="Collagenase (Catalytic Domain)"/>
    <property type="match status" value="1"/>
</dbReference>
<feature type="short sequence motif" description="Cysteine switch" evidence="12">
    <location>
        <begin position="119"/>
        <end position="150"/>
    </location>
</feature>
<dbReference type="PANTHER" id="PTHR10201:SF213">
    <property type="entry name" value="METALLOENDOPROTEINASE 2-MMP-LIKE"/>
    <property type="match status" value="1"/>
</dbReference>
<dbReference type="SMART" id="SM00235">
    <property type="entry name" value="ZnMc"/>
    <property type="match status" value="1"/>
</dbReference>
<keyword evidence="16" id="KW-1185">Reference proteome</keyword>
<evidence type="ECO:0000256" key="8">
    <source>
        <dbReference type="ARBA" id="ARBA00023145"/>
    </source>
</evidence>
<protein>
    <recommendedName>
        <fullName evidence="14">Peptidase metallopeptidase domain-containing protein</fullName>
    </recommendedName>
</protein>
<evidence type="ECO:0000256" key="9">
    <source>
        <dbReference type="ARBA" id="ARBA00023180"/>
    </source>
</evidence>
<organism evidence="15 16">
    <name type="scientific">Prunus armeniaca</name>
    <name type="common">Apricot</name>
    <name type="synonym">Armeniaca vulgaris</name>
    <dbReference type="NCBI Taxonomy" id="36596"/>
    <lineage>
        <taxon>Eukaryota</taxon>
        <taxon>Viridiplantae</taxon>
        <taxon>Streptophyta</taxon>
        <taxon>Embryophyta</taxon>
        <taxon>Tracheophyta</taxon>
        <taxon>Spermatophyta</taxon>
        <taxon>Magnoliopsida</taxon>
        <taxon>eudicotyledons</taxon>
        <taxon>Gunneridae</taxon>
        <taxon>Pentapetalae</taxon>
        <taxon>rosids</taxon>
        <taxon>fabids</taxon>
        <taxon>Rosales</taxon>
        <taxon>Rosaceae</taxon>
        <taxon>Amygdaloideae</taxon>
        <taxon>Amygdaleae</taxon>
        <taxon>Prunus</taxon>
    </lineage>
</organism>
<feature type="binding site" description="in inhibited form" evidence="11">
    <location>
        <position position="121"/>
    </location>
    <ligand>
        <name>Zn(2+)</name>
        <dbReference type="ChEBI" id="CHEBI:29105"/>
        <label>2</label>
        <note>catalytic</note>
    </ligand>
</feature>
<keyword evidence="6 11" id="KW-0862">Zinc</keyword>
<keyword evidence="2" id="KW-0645">Protease</keyword>
<evidence type="ECO:0000256" key="7">
    <source>
        <dbReference type="ARBA" id="ARBA00023049"/>
    </source>
</evidence>
<evidence type="ECO:0000313" key="16">
    <source>
        <dbReference type="Proteomes" id="UP000507245"/>
    </source>
</evidence>
<dbReference type="EMBL" id="CAEKKB010000003">
    <property type="protein sequence ID" value="CAB4305512.1"/>
    <property type="molecule type" value="Genomic_DNA"/>
</dbReference>
<evidence type="ECO:0000256" key="1">
    <source>
        <dbReference type="ARBA" id="ARBA00009614"/>
    </source>
</evidence>
<dbReference type="InterPro" id="IPR024079">
    <property type="entry name" value="MetalloPept_cat_dom_sf"/>
</dbReference>
<dbReference type="InterPro" id="IPR002477">
    <property type="entry name" value="Peptidoglycan-bd-like"/>
</dbReference>
<feature type="binding site" evidence="11">
    <location>
        <position position="228"/>
    </location>
    <ligand>
        <name>Ca(2+)</name>
        <dbReference type="ChEBI" id="CHEBI:29108"/>
        <label>3</label>
    </ligand>
</feature>
<evidence type="ECO:0000313" key="15">
    <source>
        <dbReference type="EMBL" id="CAB4305512.1"/>
    </source>
</evidence>
<gene>
    <name evidence="15" type="ORF">ORAREDHAP_LOCUS23538</name>
</gene>
<sequence length="314" mass="34016">MASKLSHISLFTCTLLFILLSLLSHATSSETHNKNITSSPFEFLEHLKGCHKGDKVQGIKDLKKYLGKFGYLSSNNNGHFNDDDFDDQLESAIKTYQINYHLKATGTLDAKTVSNMMMPRCGVADIINGTSSMRSGKKRHPHHHHGGHTVAHYSFFQGNPKWPASKYHLTYAFLQGTPAEAMGPVSSAFQTWAANTHFTFSEVQSNQNPDLTVSFHRGNHGDGAPFDGPGGTIAHAFAPPNGIFHYDAAEAWAVGAVSGAFDLQSVALHEIGHLLGLGHSSVQGAIMFPSIGTGVTEQSLHGDDIQGIKALYNT</sequence>
<evidence type="ECO:0000256" key="3">
    <source>
        <dbReference type="ARBA" id="ARBA00022723"/>
    </source>
</evidence>
<dbReference type="PANTHER" id="PTHR10201">
    <property type="entry name" value="MATRIX METALLOPROTEINASE"/>
    <property type="match status" value="1"/>
</dbReference>
<feature type="domain" description="Peptidase metallopeptidase" evidence="14">
    <location>
        <begin position="158"/>
        <end position="314"/>
    </location>
</feature>
<feature type="binding site" evidence="11">
    <location>
        <position position="245"/>
    </location>
    <ligand>
        <name>Zn(2+)</name>
        <dbReference type="ChEBI" id="CHEBI:29105"/>
        <label>1</label>
    </ligand>
</feature>
<dbReference type="FunFam" id="3.40.390.10:FF:000018">
    <property type="entry name" value="Metalloendoproteinase 1"/>
    <property type="match status" value="1"/>
</dbReference>
<feature type="signal peptide" evidence="13">
    <location>
        <begin position="1"/>
        <end position="28"/>
    </location>
</feature>
<keyword evidence="8" id="KW-0865">Zymogen</keyword>
<feature type="binding site" evidence="11">
    <location>
        <position position="222"/>
    </location>
    <ligand>
        <name>Zn(2+)</name>
        <dbReference type="ChEBI" id="CHEBI:29105"/>
        <label>1</label>
    </ligand>
</feature>
<feature type="chain" id="PRO_5026925126" description="Peptidase metallopeptidase domain-containing protein" evidence="13">
    <location>
        <begin position="29"/>
        <end position="314"/>
    </location>
</feature>
<feature type="binding site" evidence="11">
    <location>
        <position position="250"/>
    </location>
    <ligand>
        <name>Ca(2+)</name>
        <dbReference type="ChEBI" id="CHEBI:29108"/>
        <label>1</label>
    </ligand>
</feature>
<feature type="binding site" evidence="11">
    <location>
        <position position="235"/>
    </location>
    <ligand>
        <name>Zn(2+)</name>
        <dbReference type="ChEBI" id="CHEBI:29105"/>
        <label>1</label>
    </ligand>
</feature>
<feature type="binding site" evidence="11">
    <location>
        <position position="279"/>
    </location>
    <ligand>
        <name>Zn(2+)</name>
        <dbReference type="ChEBI" id="CHEBI:29105"/>
        <label>2</label>
        <note>catalytic</note>
    </ligand>
</feature>
<name>A0A6J5X0L3_PRUAR</name>
<keyword evidence="3 11" id="KW-0479">Metal-binding</keyword>
<feature type="binding site" evidence="11">
    <location>
        <position position="250"/>
    </location>
    <ligand>
        <name>Ca(2+)</name>
        <dbReference type="ChEBI" id="CHEBI:29108"/>
        <label>3</label>
    </ligand>
</feature>
<dbReference type="OrthoDB" id="406838at2759"/>
<accession>A0A6J5X0L3</accession>
<feature type="binding site" evidence="11">
    <location>
        <position position="220"/>
    </location>
    <ligand>
        <name>Zn(2+)</name>
        <dbReference type="ChEBI" id="CHEBI:29105"/>
        <label>1</label>
    </ligand>
</feature>
<dbReference type="CDD" id="cd04278">
    <property type="entry name" value="ZnMc_MMP"/>
    <property type="match status" value="1"/>
</dbReference>
<comment type="cofactor">
    <cofactor evidence="11">
        <name>Ca(2+)</name>
        <dbReference type="ChEBI" id="CHEBI:29108"/>
    </cofactor>
    <text evidence="11">Can bind about 5 Ca(2+) ions per subunit.</text>
</comment>
<evidence type="ECO:0000256" key="5">
    <source>
        <dbReference type="ARBA" id="ARBA00022801"/>
    </source>
</evidence>
<dbReference type="GO" id="GO:0006508">
    <property type="term" value="P:proteolysis"/>
    <property type="evidence" value="ECO:0007669"/>
    <property type="project" value="UniProtKB-KW"/>
</dbReference>
<dbReference type="Pfam" id="PF01471">
    <property type="entry name" value="PG_binding_1"/>
    <property type="match status" value="1"/>
</dbReference>
<comment type="cofactor">
    <cofactor evidence="11">
        <name>Zn(2+)</name>
        <dbReference type="ChEBI" id="CHEBI:29105"/>
    </cofactor>
    <text evidence="11">Binds 2 Zn(2+) ions per subunit.</text>
</comment>
<dbReference type="InterPro" id="IPR006026">
    <property type="entry name" value="Peptidase_Metallo"/>
</dbReference>
<dbReference type="Pfam" id="PF00413">
    <property type="entry name" value="Peptidase_M10"/>
    <property type="match status" value="1"/>
</dbReference>
<dbReference type="SUPFAM" id="SSF47090">
    <property type="entry name" value="PGBD-like"/>
    <property type="match status" value="1"/>
</dbReference>
<dbReference type="InterPro" id="IPR021190">
    <property type="entry name" value="Pept_M10A"/>
</dbReference>
<dbReference type="InterPro" id="IPR033739">
    <property type="entry name" value="M10A_MMP"/>
</dbReference>
<feature type="binding site" evidence="11">
    <location>
        <position position="287"/>
    </location>
    <ligand>
        <name>Zn(2+)</name>
        <dbReference type="ChEBI" id="CHEBI:29105"/>
        <label>2</label>
        <note>catalytic</note>
    </ligand>
</feature>
<dbReference type="GO" id="GO:0004222">
    <property type="term" value="F:metalloendopeptidase activity"/>
    <property type="evidence" value="ECO:0007669"/>
    <property type="project" value="InterPro"/>
</dbReference>
<dbReference type="GO" id="GO:0030574">
    <property type="term" value="P:collagen catabolic process"/>
    <property type="evidence" value="ECO:0007669"/>
    <property type="project" value="TreeGrafter"/>
</dbReference>
<evidence type="ECO:0000256" key="2">
    <source>
        <dbReference type="ARBA" id="ARBA00022670"/>
    </source>
</evidence>
<dbReference type="InterPro" id="IPR001818">
    <property type="entry name" value="Pept_M10_metallopeptidase"/>
</dbReference>
<feature type="binding site" evidence="11">
    <location>
        <position position="269"/>
    </location>
    <ligand>
        <name>Zn(2+)</name>
        <dbReference type="ChEBI" id="CHEBI:29105"/>
        <label>2</label>
        <note>catalytic</note>
    </ligand>
</feature>
<evidence type="ECO:0000256" key="4">
    <source>
        <dbReference type="ARBA" id="ARBA00022729"/>
    </source>
</evidence>
<evidence type="ECO:0000256" key="12">
    <source>
        <dbReference type="PIRSR" id="PIRSR621190-5"/>
    </source>
</evidence>
<dbReference type="GO" id="GO:0031012">
    <property type="term" value="C:extracellular matrix"/>
    <property type="evidence" value="ECO:0007669"/>
    <property type="project" value="InterPro"/>
</dbReference>
<dbReference type="InterPro" id="IPR036365">
    <property type="entry name" value="PGBD-like_sf"/>
</dbReference>
<keyword evidence="9" id="KW-0325">Glycoprotein</keyword>
<keyword evidence="5" id="KW-0378">Hydrolase</keyword>
<feature type="binding site" evidence="11">
    <location>
        <position position="247"/>
    </location>
    <ligand>
        <name>Ca(2+)</name>
        <dbReference type="ChEBI" id="CHEBI:29108"/>
        <label>3</label>
    </ligand>
</feature>
<feature type="binding site" evidence="11">
    <location>
        <position position="210"/>
    </location>
    <ligand>
        <name>Ca(2+)</name>
        <dbReference type="ChEBI" id="CHEBI:29108"/>
        <label>2</label>
    </ligand>
</feature>
<evidence type="ECO:0000256" key="6">
    <source>
        <dbReference type="ARBA" id="ARBA00022833"/>
    </source>
</evidence>
<feature type="binding site" evidence="11">
    <location>
        <position position="227"/>
    </location>
    <ligand>
        <name>Ca(2+)</name>
        <dbReference type="ChEBI" id="CHEBI:29108"/>
        <label>3</label>
    </ligand>
</feature>
<feature type="binding site" evidence="11">
    <location>
        <position position="273"/>
    </location>
    <ligand>
        <name>Zn(2+)</name>
        <dbReference type="ChEBI" id="CHEBI:29105"/>
        <label>2</label>
        <note>catalytic</note>
    </ligand>
</feature>
<dbReference type="AlphaFoldDB" id="A0A6J5X0L3"/>
<feature type="active site" evidence="10">
    <location>
        <position position="270"/>
    </location>
</feature>
<evidence type="ECO:0000259" key="14">
    <source>
        <dbReference type="SMART" id="SM00235"/>
    </source>
</evidence>
<dbReference type="Proteomes" id="UP000507245">
    <property type="component" value="Unassembled WGS sequence"/>
</dbReference>
<proteinExistence type="inferred from homology"/>
<keyword evidence="4 13" id="KW-0732">Signal</keyword>
<keyword evidence="11" id="KW-0106">Calcium</keyword>
<keyword evidence="7" id="KW-0482">Metalloprotease</keyword>
<reference evidence="16" key="1">
    <citation type="journal article" date="2020" name="Genome Biol.">
        <title>Gamete binning: chromosome-level and haplotype-resolved genome assembly enabled by high-throughput single-cell sequencing of gamete genomes.</title>
        <authorList>
            <person name="Campoy J.A."/>
            <person name="Sun H."/>
            <person name="Goel M."/>
            <person name="Jiao W.-B."/>
            <person name="Folz-Donahue K."/>
            <person name="Wang N."/>
            <person name="Rubio M."/>
            <person name="Liu C."/>
            <person name="Kukat C."/>
            <person name="Ruiz D."/>
            <person name="Huettel B."/>
            <person name="Schneeberger K."/>
        </authorList>
    </citation>
    <scope>NUCLEOTIDE SEQUENCE [LARGE SCALE GENOMIC DNA]</scope>
    <source>
        <strain evidence="16">cv. Rojo Pasion</strain>
    </source>
</reference>
<dbReference type="SUPFAM" id="SSF55486">
    <property type="entry name" value="Metalloproteases ('zincins'), catalytic domain"/>
    <property type="match status" value="1"/>
</dbReference>